<keyword evidence="1" id="KW-0238">DNA-binding</keyword>
<feature type="domain" description="Transcriptional regulator SgrR N-terminal HTH" evidence="3">
    <location>
        <begin position="11"/>
        <end position="109"/>
    </location>
</feature>
<dbReference type="Pfam" id="PF00496">
    <property type="entry name" value="SBP_bac_5"/>
    <property type="match status" value="1"/>
</dbReference>
<evidence type="ECO:0000259" key="3">
    <source>
        <dbReference type="Pfam" id="PF12793"/>
    </source>
</evidence>
<dbReference type="Gene3D" id="3.40.190.10">
    <property type="entry name" value="Periplasmic binding protein-like II"/>
    <property type="match status" value="1"/>
</dbReference>
<dbReference type="GO" id="GO:0003677">
    <property type="term" value="F:DNA binding"/>
    <property type="evidence" value="ECO:0007669"/>
    <property type="project" value="UniProtKB-KW"/>
</dbReference>
<name>A0A9X4EVD7_9VIBR</name>
<dbReference type="PANTHER" id="PTHR30290:SF72">
    <property type="entry name" value="HTH-TYPE TRANSCRIPTIONAL REGULATOR SGRR"/>
    <property type="match status" value="1"/>
</dbReference>
<dbReference type="SUPFAM" id="SSF53850">
    <property type="entry name" value="Periplasmic binding protein-like II"/>
    <property type="match status" value="1"/>
</dbReference>
<reference evidence="4" key="1">
    <citation type="submission" date="2022-02" db="EMBL/GenBank/DDBJ databases">
        <title>Emergence and expansion in Europe of a Vibrio aestuarianus clonal complex pathogenic for oysters.</title>
        <authorList>
            <person name="Mesnil A."/>
            <person name="Travers M.-A."/>
        </authorList>
    </citation>
    <scope>NUCLEOTIDE SEQUENCE</scope>
    <source>
        <strain evidence="4">19_064_11T1</strain>
    </source>
</reference>
<evidence type="ECO:0000259" key="2">
    <source>
        <dbReference type="Pfam" id="PF00496"/>
    </source>
</evidence>
<organism evidence="4 5">
    <name type="scientific">Vibrio aestuarianus</name>
    <dbReference type="NCBI Taxonomy" id="28171"/>
    <lineage>
        <taxon>Bacteria</taxon>
        <taxon>Pseudomonadati</taxon>
        <taxon>Pseudomonadota</taxon>
        <taxon>Gammaproteobacteria</taxon>
        <taxon>Vibrionales</taxon>
        <taxon>Vibrionaceae</taxon>
        <taxon>Vibrio</taxon>
    </lineage>
</organism>
<gene>
    <name evidence="4" type="ORF">L9W94_08775</name>
</gene>
<proteinExistence type="predicted"/>
<dbReference type="InterPro" id="IPR000914">
    <property type="entry name" value="SBP_5_dom"/>
</dbReference>
<accession>A0A9X4EVD7</accession>
<dbReference type="GO" id="GO:0015833">
    <property type="term" value="P:peptide transport"/>
    <property type="evidence" value="ECO:0007669"/>
    <property type="project" value="TreeGrafter"/>
</dbReference>
<evidence type="ECO:0000313" key="4">
    <source>
        <dbReference type="EMBL" id="MDE1242241.1"/>
    </source>
</evidence>
<dbReference type="Pfam" id="PF12793">
    <property type="entry name" value="SgrR_N"/>
    <property type="match status" value="1"/>
</dbReference>
<sequence>MNEANIRRLQHLLNKYHLYQTYSVVIDELEDVLATSRRNTSTIMKSLSDLDWIEWLPAVGRSKSSQLTVKRSLQDVILQVSRTELAQGRFTLITKLLETYGHTTVKALALATEQQNQWNEKNNQLLVTQYPWVSELDPSKTFRMAELQVIKSVYDTLIKQDQEGHLQASIAHTWEMKDNRFTFWIRPDIRCHDGRLLSIDDVIDSIQRLVNSAGPVEHLFRQVVDVVRLSSQSFQIILKSTNPLFLYALSIPNASIVVKDKIKFEVKRKAFIGTGPFRIQSWGTESIVLQRHDDYFSRKALLQQITISIRGEALVEQMSFNQKDGAKEVHAIDAFSYLCFRYRQNAAIDRNTLAQLACYIDKHKHGYDSAVAVSGVHLQLAMPEPYEKPTLQGTVVLAEPTWTIPYLKDISNWLHQTIRSTGINLELVTLDDISEPSSVSEYADILFLEETIEQPKEYGVYEWLLTSSGLRFLFSHQDFKVHSARIDQALCSVEPLNGLLGIEQELYLSHHYVPLFWGKDEITRTQQVQGIQVRKTGYSDFCKLWIAQPE</sequence>
<feature type="domain" description="Solute-binding protein family 5" evidence="2">
    <location>
        <begin position="169"/>
        <end position="321"/>
    </location>
</feature>
<comment type="caution">
    <text evidence="4">The sequence shown here is derived from an EMBL/GenBank/DDBJ whole genome shotgun (WGS) entry which is preliminary data.</text>
</comment>
<dbReference type="PANTHER" id="PTHR30290">
    <property type="entry name" value="PERIPLASMIC BINDING COMPONENT OF ABC TRANSPORTER"/>
    <property type="match status" value="1"/>
</dbReference>
<dbReference type="EMBL" id="JAKNBA010000012">
    <property type="protein sequence ID" value="MDE1242241.1"/>
    <property type="molecule type" value="Genomic_DNA"/>
</dbReference>
<protein>
    <submittedName>
        <fullName evidence="4">ABC transporter substrate-binding protein</fullName>
    </submittedName>
</protein>
<dbReference type="Proteomes" id="UP001140979">
    <property type="component" value="Unassembled WGS sequence"/>
</dbReference>
<dbReference type="InterPro" id="IPR025370">
    <property type="entry name" value="SgrR_HTH_N"/>
</dbReference>
<evidence type="ECO:0000313" key="5">
    <source>
        <dbReference type="Proteomes" id="UP001140979"/>
    </source>
</evidence>
<evidence type="ECO:0000256" key="1">
    <source>
        <dbReference type="ARBA" id="ARBA00023125"/>
    </source>
</evidence>
<dbReference type="GO" id="GO:1904680">
    <property type="term" value="F:peptide transmembrane transporter activity"/>
    <property type="evidence" value="ECO:0007669"/>
    <property type="project" value="TreeGrafter"/>
</dbReference>
<dbReference type="InterPro" id="IPR039424">
    <property type="entry name" value="SBP_5"/>
</dbReference>
<dbReference type="AlphaFoldDB" id="A0A9X4EVD7"/>
<dbReference type="RefSeq" id="WP_274683118.1">
    <property type="nucleotide sequence ID" value="NZ_JAKNBA010000012.1"/>
</dbReference>